<protein>
    <submittedName>
        <fullName evidence="2">3-oxoacyl-[acyl-carrier protein] reductase</fullName>
    </submittedName>
</protein>
<dbReference type="OrthoDB" id="9803333at2"/>
<dbReference type="CDD" id="cd05344">
    <property type="entry name" value="BKR_like_SDR_like"/>
    <property type="match status" value="1"/>
</dbReference>
<gene>
    <name evidence="2" type="ORF">CLV62_101449</name>
</gene>
<keyword evidence="3" id="KW-1185">Reference proteome</keyword>
<accession>A0A2V3PTZ4</accession>
<dbReference type="Proteomes" id="UP000247973">
    <property type="component" value="Unassembled WGS sequence"/>
</dbReference>
<dbReference type="EMBL" id="QICL01000001">
    <property type="protein sequence ID" value="PXV69180.1"/>
    <property type="molecule type" value="Genomic_DNA"/>
</dbReference>
<organism evidence="2 3">
    <name type="scientific">Dysgonomonas alginatilytica</name>
    <dbReference type="NCBI Taxonomy" id="1605892"/>
    <lineage>
        <taxon>Bacteria</taxon>
        <taxon>Pseudomonadati</taxon>
        <taxon>Bacteroidota</taxon>
        <taxon>Bacteroidia</taxon>
        <taxon>Bacteroidales</taxon>
        <taxon>Dysgonomonadaceae</taxon>
        <taxon>Dysgonomonas</taxon>
    </lineage>
</organism>
<comment type="similarity">
    <text evidence="1">Belongs to the short-chain dehydrogenases/reductases (SDR) family.</text>
</comment>
<reference evidence="2 3" key="1">
    <citation type="submission" date="2018-03" db="EMBL/GenBank/DDBJ databases">
        <title>Genomic Encyclopedia of Archaeal and Bacterial Type Strains, Phase II (KMG-II): from individual species to whole genera.</title>
        <authorList>
            <person name="Goeker M."/>
        </authorList>
    </citation>
    <scope>NUCLEOTIDE SEQUENCE [LARGE SCALE GENOMIC DNA]</scope>
    <source>
        <strain evidence="2 3">DSM 100214</strain>
    </source>
</reference>
<dbReference type="Pfam" id="PF13561">
    <property type="entry name" value="adh_short_C2"/>
    <property type="match status" value="1"/>
</dbReference>
<dbReference type="InterPro" id="IPR002347">
    <property type="entry name" value="SDR_fam"/>
</dbReference>
<evidence type="ECO:0000313" key="2">
    <source>
        <dbReference type="EMBL" id="PXV69180.1"/>
    </source>
</evidence>
<dbReference type="PRINTS" id="PR00081">
    <property type="entry name" value="GDHRDH"/>
</dbReference>
<evidence type="ECO:0000256" key="1">
    <source>
        <dbReference type="ARBA" id="ARBA00006484"/>
    </source>
</evidence>
<dbReference type="AlphaFoldDB" id="A0A2V3PTZ4"/>
<name>A0A2V3PTZ4_9BACT</name>
<dbReference type="Gene3D" id="3.40.50.720">
    <property type="entry name" value="NAD(P)-binding Rossmann-like Domain"/>
    <property type="match status" value="1"/>
</dbReference>
<dbReference type="InterPro" id="IPR036291">
    <property type="entry name" value="NAD(P)-bd_dom_sf"/>
</dbReference>
<dbReference type="PANTHER" id="PTHR42879:SF6">
    <property type="entry name" value="NADPH-DEPENDENT REDUCTASE BACG"/>
    <property type="match status" value="1"/>
</dbReference>
<dbReference type="RefSeq" id="WP_110309134.1">
    <property type="nucleotide sequence ID" value="NZ_QICL01000001.1"/>
</dbReference>
<dbReference type="FunFam" id="3.40.50.720:FF:000084">
    <property type="entry name" value="Short-chain dehydrogenase reductase"/>
    <property type="match status" value="1"/>
</dbReference>
<dbReference type="PANTHER" id="PTHR42879">
    <property type="entry name" value="3-OXOACYL-(ACYL-CARRIER-PROTEIN) REDUCTASE"/>
    <property type="match status" value="1"/>
</dbReference>
<dbReference type="SUPFAM" id="SSF51735">
    <property type="entry name" value="NAD(P)-binding Rossmann-fold domains"/>
    <property type="match status" value="1"/>
</dbReference>
<sequence>MNIDLTNKKALVCGGSEGIGFASAILLAESGASVTLLARNKQSLEQAYNRLAKLNASQKHSYVVADLSDPTASAHTIAEYIEKNGNFDILINNSGGPSPAPLLDEKPEKLLATFNQHIITAQLFAQIIVPHMKARKWGRIINIISTSIKTPIPSLGVSNTIRGAMASWSKTMAGELAPDGITVNNILPGSTDTGRIASIISADAQKTGKSEAEVRAIREAQIPMKRIGRPEEVAAGVLFLASVEASYITGINLPVDGGSTPCL</sequence>
<dbReference type="InterPro" id="IPR050259">
    <property type="entry name" value="SDR"/>
</dbReference>
<proteinExistence type="inferred from homology"/>
<evidence type="ECO:0000313" key="3">
    <source>
        <dbReference type="Proteomes" id="UP000247973"/>
    </source>
</evidence>
<comment type="caution">
    <text evidence="2">The sequence shown here is derived from an EMBL/GenBank/DDBJ whole genome shotgun (WGS) entry which is preliminary data.</text>
</comment>